<evidence type="ECO:0000313" key="2">
    <source>
        <dbReference type="EMBL" id="BBL68223.1"/>
    </source>
</evidence>
<feature type="region of interest" description="Disordered" evidence="1">
    <location>
        <begin position="1"/>
        <end position="25"/>
    </location>
</feature>
<dbReference type="Proteomes" id="UP000824969">
    <property type="component" value="Chromosome"/>
</dbReference>
<reference evidence="2 3" key="1">
    <citation type="submission" date="2019-06" db="EMBL/GenBank/DDBJ databases">
        <title>Complete genome sequence of Methanoculleus chikugoensis strain MG62.</title>
        <authorList>
            <person name="Asakawa S."/>
            <person name="Dianou D."/>
        </authorList>
    </citation>
    <scope>NUCLEOTIDE SEQUENCE [LARGE SCALE GENOMIC DNA]</scope>
    <source>
        <strain evidence="2 3">MG62</strain>
    </source>
</reference>
<gene>
    <name evidence="2" type="ORF">MchiMG62_14040</name>
</gene>
<keyword evidence="3" id="KW-1185">Reference proteome</keyword>
<organism evidence="2 3">
    <name type="scientific">Methanoculleus chikugoensis</name>
    <dbReference type="NCBI Taxonomy" id="118126"/>
    <lineage>
        <taxon>Archaea</taxon>
        <taxon>Methanobacteriati</taxon>
        <taxon>Methanobacteriota</taxon>
        <taxon>Stenosarchaea group</taxon>
        <taxon>Methanomicrobia</taxon>
        <taxon>Methanomicrobiales</taxon>
        <taxon>Methanomicrobiaceae</taxon>
        <taxon>Methanoculleus</taxon>
    </lineage>
</organism>
<evidence type="ECO:0000313" key="3">
    <source>
        <dbReference type="Proteomes" id="UP000824969"/>
    </source>
</evidence>
<evidence type="ECO:0000256" key="1">
    <source>
        <dbReference type="SAM" id="MobiDB-lite"/>
    </source>
</evidence>
<feature type="compositionally biased region" description="Basic and acidic residues" evidence="1">
    <location>
        <begin position="7"/>
        <end position="24"/>
    </location>
</feature>
<evidence type="ECO:0008006" key="4">
    <source>
        <dbReference type="Google" id="ProtNLM"/>
    </source>
</evidence>
<proteinExistence type="predicted"/>
<accession>A0ABM7H613</accession>
<sequence>MIALPATRREPEVDDDLPRKREEPSPTIVNMISTYSIVMAATKRIPVSEGVWEDISDLKRPGQTFDDLLSHMVELEKKRRFIEDMDRIEAEGDFVELNFDVPDTD</sequence>
<name>A0ABM7H613_9EURY</name>
<protein>
    <recommendedName>
        <fullName evidence="4">Gas vesicle protein G</fullName>
    </recommendedName>
</protein>
<dbReference type="EMBL" id="AP019781">
    <property type="protein sequence ID" value="BBL68223.1"/>
    <property type="molecule type" value="Genomic_DNA"/>
</dbReference>